<gene>
    <name evidence="3" type="ORF">FHS82_003499</name>
</gene>
<reference evidence="3 4" key="1">
    <citation type="submission" date="2020-03" db="EMBL/GenBank/DDBJ databases">
        <title>Genomic Encyclopedia of Type Strains, Phase IV (KMG-IV): sequencing the most valuable type-strain genomes for metagenomic binning, comparative biology and taxonomic classification.</title>
        <authorList>
            <person name="Goeker M."/>
        </authorList>
    </citation>
    <scope>NUCLEOTIDE SEQUENCE [LARGE SCALE GENOMIC DNA]</scope>
    <source>
        <strain evidence="3 4">DSM 103870</strain>
    </source>
</reference>
<dbReference type="PROSITE" id="PS01320">
    <property type="entry name" value="UPF0067"/>
    <property type="match status" value="1"/>
</dbReference>
<dbReference type="Pfam" id="PF13185">
    <property type="entry name" value="GAF_2"/>
    <property type="match status" value="1"/>
</dbReference>
<dbReference type="SMART" id="SM00065">
    <property type="entry name" value="GAF"/>
    <property type="match status" value="1"/>
</dbReference>
<sequence length="163" mass="17747">MFEAQTITVADPRAFHDDLDRQLRALIEGERDAIANAANASALIFQLVPDLNWAGFYFLRADDELVVGPFQGRPACVRIKVGKGVCGTAVERRESIVVADVHAFPGHIACDANSRSELVVPLFHGDRVLGVLDLDSPVPGRFGEAERIGFERLAATYVAGTDW</sequence>
<dbReference type="EMBL" id="JAASQI010000009">
    <property type="protein sequence ID" value="NIJ59641.1"/>
    <property type="molecule type" value="Genomic_DNA"/>
</dbReference>
<dbReference type="InterPro" id="IPR003018">
    <property type="entry name" value="GAF"/>
</dbReference>
<dbReference type="RefSeq" id="WP_166955184.1">
    <property type="nucleotide sequence ID" value="NZ_JAASQI010000009.1"/>
</dbReference>
<dbReference type="Gene3D" id="3.30.450.40">
    <property type="match status" value="1"/>
</dbReference>
<evidence type="ECO:0000256" key="1">
    <source>
        <dbReference type="ARBA" id="ARBA00038454"/>
    </source>
</evidence>
<feature type="domain" description="GAF" evidence="2">
    <location>
        <begin position="18"/>
        <end position="161"/>
    </location>
</feature>
<dbReference type="InterPro" id="IPR029016">
    <property type="entry name" value="GAF-like_dom_sf"/>
</dbReference>
<evidence type="ECO:0000259" key="2">
    <source>
        <dbReference type="SMART" id="SM00065"/>
    </source>
</evidence>
<dbReference type="SUPFAM" id="SSF55781">
    <property type="entry name" value="GAF domain-like"/>
    <property type="match status" value="1"/>
</dbReference>
<comment type="caution">
    <text evidence="3">The sequence shown here is derived from an EMBL/GenBank/DDBJ whole genome shotgun (WGS) entry which is preliminary data.</text>
</comment>
<dbReference type="Proteomes" id="UP001429580">
    <property type="component" value="Unassembled WGS sequence"/>
</dbReference>
<accession>A0ABX0V3C7</accession>
<dbReference type="PANTHER" id="PTHR21021">
    <property type="entry name" value="GAF/PUTATIVE CYTOSKELETAL PROTEIN"/>
    <property type="match status" value="1"/>
</dbReference>
<protein>
    <submittedName>
        <fullName evidence="3">GAF domain-containing protein</fullName>
    </submittedName>
</protein>
<proteinExistence type="inferred from homology"/>
<keyword evidence="4" id="KW-1185">Reference proteome</keyword>
<name>A0ABX0V3C7_9HYPH</name>
<evidence type="ECO:0000313" key="4">
    <source>
        <dbReference type="Proteomes" id="UP001429580"/>
    </source>
</evidence>
<dbReference type="InterPro" id="IPR000614">
    <property type="entry name" value="FRMsr_CS"/>
</dbReference>
<dbReference type="PANTHER" id="PTHR21021:SF15">
    <property type="entry name" value="FREE METHIONINE-R-SULFOXIDE REDUCTASE"/>
    <property type="match status" value="1"/>
</dbReference>
<evidence type="ECO:0000313" key="3">
    <source>
        <dbReference type="EMBL" id="NIJ59641.1"/>
    </source>
</evidence>
<dbReference type="InterPro" id="IPR051330">
    <property type="entry name" value="Phosphatase_reg/MetRdx"/>
</dbReference>
<organism evidence="3 4">
    <name type="scientific">Pseudochelatococcus lubricantis</name>
    <dbReference type="NCBI Taxonomy" id="1538102"/>
    <lineage>
        <taxon>Bacteria</taxon>
        <taxon>Pseudomonadati</taxon>
        <taxon>Pseudomonadota</taxon>
        <taxon>Alphaproteobacteria</taxon>
        <taxon>Hyphomicrobiales</taxon>
        <taxon>Chelatococcaceae</taxon>
        <taxon>Pseudochelatococcus</taxon>
    </lineage>
</organism>
<comment type="similarity">
    <text evidence="1">Belongs to the free Met sulfoxide reductase family.</text>
</comment>